<feature type="domain" description="SnoaL-like" evidence="2">
    <location>
        <begin position="20"/>
        <end position="96"/>
    </location>
</feature>
<evidence type="ECO:0000313" key="3">
    <source>
        <dbReference type="EMBL" id="MDV7265752.1"/>
    </source>
</evidence>
<sequence length="602" mass="66746">MSTDARDHLVPIDVQPWLDDFIRVLDEYDAELFADLFSEDATWRDNLSFTWTLQQVHGREAFEKLLLSRLADTSPADLTITDRFHSPGEVISSGRTLLEFMFEYRTSVGRGLGVVWATPDQYSRYGFRAYHLFTKLEELANHPPAPPFPRGHGFTKTTPKQNWLENRNARQKFDDRDPEVLIVGGGHGGMMLAAHLDRLGVENLIIERNARVGDNWRNRYHNLALHNPIEMNHFPFVPFPPTFPQYIPKDKLANFLEYYADSLDLKMWLATSFIGAEWNPSDERWAARISRADGTERVLRPKHVVLATGGIGGLPNIPDLPGLASFEGVVEHSSTFNGAAGWAGKRAVVVGAATSAHDVAQDFAENGCPVTMLQRGPITVANVSTANLAYGDYDLGYDPELVDLRFFAGLGHPRSAGDMRAFQKMGNELDADLHAQLRAAGFEMDDGDDGTGWLGKFLNRGGGYYLNVGASEMVASGAIGVTQYRDVETFVPEGVRLRDGSILEADVVVLATGYQNRAAELGLWFDKEIASRFDIIGTPLVDGEFAHAWVPTPQPGLWFMLAGIQTARPNVPFLAMSIKADIEGLLPKWTRETSDLAGEPVR</sequence>
<protein>
    <submittedName>
        <fullName evidence="3">NAD(P)/FAD-dependent oxidoreductase</fullName>
    </submittedName>
</protein>
<dbReference type="GO" id="GO:0050660">
    <property type="term" value="F:flavin adenine dinucleotide binding"/>
    <property type="evidence" value="ECO:0007669"/>
    <property type="project" value="TreeGrafter"/>
</dbReference>
<name>A0AAE4V002_9NOCA</name>
<reference evidence="3" key="1">
    <citation type="submission" date="2023-10" db="EMBL/GenBank/DDBJ databases">
        <title>Development of a sustainable strategy for remediation of hydrocarbon-contaminated territories based on the waste exchange concept.</title>
        <authorList>
            <person name="Krivoruchko A."/>
        </authorList>
    </citation>
    <scope>NUCLEOTIDE SEQUENCE</scope>
    <source>
        <strain evidence="3">IEGM 68</strain>
    </source>
</reference>
<dbReference type="SUPFAM" id="SSF54427">
    <property type="entry name" value="NTF2-like"/>
    <property type="match status" value="1"/>
</dbReference>
<accession>A0AAE4V002</accession>
<organism evidence="3 4">
    <name type="scientific">Rhodococcus oxybenzonivorans</name>
    <dbReference type="NCBI Taxonomy" id="1990687"/>
    <lineage>
        <taxon>Bacteria</taxon>
        <taxon>Bacillati</taxon>
        <taxon>Actinomycetota</taxon>
        <taxon>Actinomycetes</taxon>
        <taxon>Mycobacteriales</taxon>
        <taxon>Nocardiaceae</taxon>
        <taxon>Rhodococcus</taxon>
    </lineage>
</organism>
<evidence type="ECO:0000259" key="2">
    <source>
        <dbReference type="Pfam" id="PF12680"/>
    </source>
</evidence>
<evidence type="ECO:0000256" key="1">
    <source>
        <dbReference type="ARBA" id="ARBA00023002"/>
    </source>
</evidence>
<keyword evidence="1" id="KW-0560">Oxidoreductase</keyword>
<dbReference type="GO" id="GO:0004497">
    <property type="term" value="F:monooxygenase activity"/>
    <property type="evidence" value="ECO:0007669"/>
    <property type="project" value="TreeGrafter"/>
</dbReference>
<dbReference type="InterPro" id="IPR036188">
    <property type="entry name" value="FAD/NAD-bd_sf"/>
</dbReference>
<dbReference type="Pfam" id="PF12680">
    <property type="entry name" value="SnoaL_2"/>
    <property type="match status" value="1"/>
</dbReference>
<dbReference type="InterPro" id="IPR050982">
    <property type="entry name" value="Auxin_biosynth/cation_transpt"/>
</dbReference>
<gene>
    <name evidence="3" type="ORF">R4315_14540</name>
</gene>
<dbReference type="InterPro" id="IPR032710">
    <property type="entry name" value="NTF2-like_dom_sf"/>
</dbReference>
<dbReference type="PANTHER" id="PTHR43539">
    <property type="entry name" value="FLAVIN-BINDING MONOOXYGENASE-LIKE PROTEIN (AFU_ORTHOLOGUE AFUA_4G09220)"/>
    <property type="match status" value="1"/>
</dbReference>
<dbReference type="Gene3D" id="3.10.450.50">
    <property type="match status" value="1"/>
</dbReference>
<evidence type="ECO:0000313" key="4">
    <source>
        <dbReference type="Proteomes" id="UP001185863"/>
    </source>
</evidence>
<dbReference type="PRINTS" id="PR00368">
    <property type="entry name" value="FADPNR"/>
</dbReference>
<dbReference type="RefSeq" id="WP_317743485.1">
    <property type="nucleotide sequence ID" value="NZ_JAWLUP010000031.1"/>
</dbReference>
<dbReference type="PRINTS" id="PR00411">
    <property type="entry name" value="PNDRDTASEI"/>
</dbReference>
<comment type="caution">
    <text evidence="3">The sequence shown here is derived from an EMBL/GenBank/DDBJ whole genome shotgun (WGS) entry which is preliminary data.</text>
</comment>
<dbReference type="EMBL" id="JAWLUP010000031">
    <property type="protein sequence ID" value="MDV7265752.1"/>
    <property type="molecule type" value="Genomic_DNA"/>
</dbReference>
<dbReference type="Gene3D" id="3.50.50.60">
    <property type="entry name" value="FAD/NAD(P)-binding domain"/>
    <property type="match status" value="1"/>
</dbReference>
<dbReference type="SUPFAM" id="SSF51905">
    <property type="entry name" value="FAD/NAD(P)-binding domain"/>
    <property type="match status" value="2"/>
</dbReference>
<dbReference type="AlphaFoldDB" id="A0AAE4V002"/>
<dbReference type="PANTHER" id="PTHR43539:SF68">
    <property type="entry name" value="FLAVIN-BINDING MONOOXYGENASE-LIKE PROTEIN (AFU_ORTHOLOGUE AFUA_4G09220)"/>
    <property type="match status" value="1"/>
</dbReference>
<proteinExistence type="predicted"/>
<dbReference type="InterPro" id="IPR037401">
    <property type="entry name" value="SnoaL-like"/>
</dbReference>
<dbReference type="Proteomes" id="UP001185863">
    <property type="component" value="Unassembled WGS sequence"/>
</dbReference>
<dbReference type="Pfam" id="PF13738">
    <property type="entry name" value="Pyr_redox_3"/>
    <property type="match status" value="1"/>
</dbReference>